<evidence type="ECO:0000313" key="2">
    <source>
        <dbReference type="Proteomes" id="UP001580430"/>
    </source>
</evidence>
<sequence>MSVLPRYEKHFEELNPIDRYKVLQDPNLRVDLESTMGDSGEVILLGLYAIDQVLKERGEFTYHFYIMDDASVYYLLKKSLNCTFECDQLRRALILIDEAKLIYRFTAAKKFKIEDDRIQQLRLNSWGREYIKTFDLTNTYKNSYLSMYSYFLSYFEEHRQTYTDSMKCLLSEITEHTAMQIQTLNRLIEIKLLS</sequence>
<dbReference type="EMBL" id="JBHIRY010000015">
    <property type="protein sequence ID" value="MFB5761894.1"/>
    <property type="molecule type" value="Genomic_DNA"/>
</dbReference>
<keyword evidence="2" id="KW-1185">Reference proteome</keyword>
<reference evidence="1 2" key="1">
    <citation type="submission" date="2024-09" db="EMBL/GenBank/DDBJ databases">
        <title>Paenibacillus zeirhizospherea sp. nov., isolated from surface of the maize (Zea mays) roots in a horticulture field, Hungary.</title>
        <authorList>
            <person name="Marton D."/>
            <person name="Farkas M."/>
            <person name="Bedics A."/>
            <person name="Toth E."/>
            <person name="Tancsics A."/>
            <person name="Boka K."/>
            <person name="Marati G."/>
            <person name="Kriszt B."/>
            <person name="Cserhati M."/>
        </authorList>
    </citation>
    <scope>NUCLEOTIDE SEQUENCE [LARGE SCALE GENOMIC DNA]</scope>
    <source>
        <strain evidence="1 2">JCM 18446</strain>
    </source>
</reference>
<protein>
    <submittedName>
        <fullName evidence="1">Uncharacterized protein</fullName>
    </submittedName>
</protein>
<gene>
    <name evidence="1" type="ORF">ACE5LO_16005</name>
</gene>
<proteinExistence type="predicted"/>
<evidence type="ECO:0000313" key="1">
    <source>
        <dbReference type="EMBL" id="MFB5761894.1"/>
    </source>
</evidence>
<dbReference type="Proteomes" id="UP001580430">
    <property type="component" value="Unassembled WGS sequence"/>
</dbReference>
<organism evidence="1 2">
    <name type="scientific">Paenibacillus medicaginis</name>
    <dbReference type="NCBI Taxonomy" id="1470560"/>
    <lineage>
        <taxon>Bacteria</taxon>
        <taxon>Bacillati</taxon>
        <taxon>Bacillota</taxon>
        <taxon>Bacilli</taxon>
        <taxon>Bacillales</taxon>
        <taxon>Paenibacillaceae</taxon>
        <taxon>Paenibacillus</taxon>
    </lineage>
</organism>
<dbReference type="RefSeq" id="WP_375521015.1">
    <property type="nucleotide sequence ID" value="NZ_JBHIRY010000015.1"/>
</dbReference>
<comment type="caution">
    <text evidence="1">The sequence shown here is derived from an EMBL/GenBank/DDBJ whole genome shotgun (WGS) entry which is preliminary data.</text>
</comment>
<name>A0ABV5C2Z3_9BACL</name>
<accession>A0ABV5C2Z3</accession>